<accession>A0A4U5PDL2</accession>
<protein>
    <submittedName>
        <fullName evidence="1">Uncharacterized protein</fullName>
    </submittedName>
</protein>
<keyword evidence="2" id="KW-1185">Reference proteome</keyword>
<name>A0A4U5PDL2_STECR</name>
<dbReference type="Proteomes" id="UP000298663">
    <property type="component" value="Unassembled WGS sequence"/>
</dbReference>
<dbReference type="EMBL" id="AZBU02000002">
    <property type="protein sequence ID" value="TKR94343.1"/>
    <property type="molecule type" value="Genomic_DNA"/>
</dbReference>
<reference evidence="1 2" key="2">
    <citation type="journal article" date="2019" name="G3 (Bethesda)">
        <title>Hybrid Assembly of the Genome of the Entomopathogenic Nematode Steinernema carpocapsae Identifies the X-Chromosome.</title>
        <authorList>
            <person name="Serra L."/>
            <person name="Macchietto M."/>
            <person name="Macias-Munoz A."/>
            <person name="McGill C.J."/>
            <person name="Rodriguez I.M."/>
            <person name="Rodriguez B."/>
            <person name="Murad R."/>
            <person name="Mortazavi A."/>
        </authorList>
    </citation>
    <scope>NUCLEOTIDE SEQUENCE [LARGE SCALE GENOMIC DNA]</scope>
    <source>
        <strain evidence="1 2">ALL</strain>
    </source>
</reference>
<gene>
    <name evidence="1" type="ORF">L596_008637</name>
</gene>
<organism evidence="1 2">
    <name type="scientific">Steinernema carpocapsae</name>
    <name type="common">Entomopathogenic nematode</name>
    <dbReference type="NCBI Taxonomy" id="34508"/>
    <lineage>
        <taxon>Eukaryota</taxon>
        <taxon>Metazoa</taxon>
        <taxon>Ecdysozoa</taxon>
        <taxon>Nematoda</taxon>
        <taxon>Chromadorea</taxon>
        <taxon>Rhabditida</taxon>
        <taxon>Tylenchina</taxon>
        <taxon>Panagrolaimomorpha</taxon>
        <taxon>Strongyloidoidea</taxon>
        <taxon>Steinernematidae</taxon>
        <taxon>Steinernema</taxon>
    </lineage>
</organism>
<proteinExistence type="predicted"/>
<dbReference type="AlphaFoldDB" id="A0A4U5PDL2"/>
<evidence type="ECO:0000313" key="1">
    <source>
        <dbReference type="EMBL" id="TKR94343.1"/>
    </source>
</evidence>
<comment type="caution">
    <text evidence="1">The sequence shown here is derived from an EMBL/GenBank/DDBJ whole genome shotgun (WGS) entry which is preliminary data.</text>
</comment>
<reference evidence="1 2" key="1">
    <citation type="journal article" date="2015" name="Genome Biol.">
        <title>Comparative genomics of Steinernema reveals deeply conserved gene regulatory networks.</title>
        <authorList>
            <person name="Dillman A.R."/>
            <person name="Macchietto M."/>
            <person name="Porter C.F."/>
            <person name="Rogers A."/>
            <person name="Williams B."/>
            <person name="Antoshechkin I."/>
            <person name="Lee M.M."/>
            <person name="Goodwin Z."/>
            <person name="Lu X."/>
            <person name="Lewis E.E."/>
            <person name="Goodrich-Blair H."/>
            <person name="Stock S.P."/>
            <person name="Adams B.J."/>
            <person name="Sternberg P.W."/>
            <person name="Mortazavi A."/>
        </authorList>
    </citation>
    <scope>NUCLEOTIDE SEQUENCE [LARGE SCALE GENOMIC DNA]</scope>
    <source>
        <strain evidence="1 2">ALL</strain>
    </source>
</reference>
<sequence length="90" mass="10981">MPHFQLLKRLRRTEEATSSSDEDSGSPLRFRTLLGARFPKSAVRSSAVLLWRRWRRGVLLLCCRRWRRRWKLRSWALLRMRKTTIHEYNI</sequence>
<evidence type="ECO:0000313" key="2">
    <source>
        <dbReference type="Proteomes" id="UP000298663"/>
    </source>
</evidence>